<dbReference type="SUPFAM" id="SSF101898">
    <property type="entry name" value="NHL repeat"/>
    <property type="match status" value="1"/>
</dbReference>
<accession>K1P1A6</accession>
<dbReference type="EMBL" id="JH822545">
    <property type="protein sequence ID" value="EKC17587.1"/>
    <property type="molecule type" value="Genomic_DNA"/>
</dbReference>
<dbReference type="Gene3D" id="2.120.10.30">
    <property type="entry name" value="TolB, C-terminal domain"/>
    <property type="match status" value="1"/>
</dbReference>
<organism evidence="1">
    <name type="scientific">Magallana gigas</name>
    <name type="common">Pacific oyster</name>
    <name type="synonym">Crassostrea gigas</name>
    <dbReference type="NCBI Taxonomy" id="29159"/>
    <lineage>
        <taxon>Eukaryota</taxon>
        <taxon>Metazoa</taxon>
        <taxon>Spiralia</taxon>
        <taxon>Lophotrochozoa</taxon>
        <taxon>Mollusca</taxon>
        <taxon>Bivalvia</taxon>
        <taxon>Autobranchia</taxon>
        <taxon>Pteriomorphia</taxon>
        <taxon>Ostreida</taxon>
        <taxon>Ostreoidea</taxon>
        <taxon>Ostreidae</taxon>
        <taxon>Magallana</taxon>
    </lineage>
</organism>
<dbReference type="AlphaFoldDB" id="K1P1A6"/>
<name>K1P1A6_MAGGI</name>
<dbReference type="InParanoid" id="K1P1A6"/>
<evidence type="ECO:0000313" key="1">
    <source>
        <dbReference type="EMBL" id="EKC17587.1"/>
    </source>
</evidence>
<sequence length="290" mass="32588">MNVRIEQQNPDICKNVTSVESLSGVRFVETARNVKTHLEKMHLRLISDVVLGEKILRDGTFLSQGQFIISTANHNSKSGEFGKCVIYDKCGKYLRTISTLSSPFGILHDVSDIKIVFPSKKYMQAVSSHSIFSVGSKPIKLPNEPYCITRLFHYLYVACNDKIIKINNFGRQSATFDTGPSVKHVTSTSSNIIYSNRKTNEVVAIDCQGTTVWRYSSPGLLSSCGLSVDGDDNIYVAGKESENIHVLTKDGRCVRVFEDITRPDFMKVDKERKMCVVGSMRKYVKVYEML</sequence>
<dbReference type="InterPro" id="IPR011042">
    <property type="entry name" value="6-blade_b-propeller_TolB-like"/>
</dbReference>
<gene>
    <name evidence="1" type="ORF">CGI_10000519</name>
</gene>
<proteinExistence type="predicted"/>
<reference evidence="1" key="1">
    <citation type="journal article" date="2012" name="Nature">
        <title>The oyster genome reveals stress adaptation and complexity of shell formation.</title>
        <authorList>
            <person name="Zhang G."/>
            <person name="Fang X."/>
            <person name="Guo X."/>
            <person name="Li L."/>
            <person name="Luo R."/>
            <person name="Xu F."/>
            <person name="Yang P."/>
            <person name="Zhang L."/>
            <person name="Wang X."/>
            <person name="Qi H."/>
            <person name="Xiong Z."/>
            <person name="Que H."/>
            <person name="Xie Y."/>
            <person name="Holland P.W."/>
            <person name="Paps J."/>
            <person name="Zhu Y."/>
            <person name="Wu F."/>
            <person name="Chen Y."/>
            <person name="Wang J."/>
            <person name="Peng C."/>
            <person name="Meng J."/>
            <person name="Yang L."/>
            <person name="Liu J."/>
            <person name="Wen B."/>
            <person name="Zhang N."/>
            <person name="Huang Z."/>
            <person name="Zhu Q."/>
            <person name="Feng Y."/>
            <person name="Mount A."/>
            <person name="Hedgecock D."/>
            <person name="Xu Z."/>
            <person name="Liu Y."/>
            <person name="Domazet-Loso T."/>
            <person name="Du Y."/>
            <person name="Sun X."/>
            <person name="Zhang S."/>
            <person name="Liu B."/>
            <person name="Cheng P."/>
            <person name="Jiang X."/>
            <person name="Li J."/>
            <person name="Fan D."/>
            <person name="Wang W."/>
            <person name="Fu W."/>
            <person name="Wang T."/>
            <person name="Wang B."/>
            <person name="Zhang J."/>
            <person name="Peng Z."/>
            <person name="Li Y."/>
            <person name="Li N."/>
            <person name="Wang J."/>
            <person name="Chen M."/>
            <person name="He Y."/>
            <person name="Tan F."/>
            <person name="Song X."/>
            <person name="Zheng Q."/>
            <person name="Huang R."/>
            <person name="Yang H."/>
            <person name="Du X."/>
            <person name="Chen L."/>
            <person name="Yang M."/>
            <person name="Gaffney P.M."/>
            <person name="Wang S."/>
            <person name="Luo L."/>
            <person name="She Z."/>
            <person name="Ming Y."/>
            <person name="Huang W."/>
            <person name="Zhang S."/>
            <person name="Huang B."/>
            <person name="Zhang Y."/>
            <person name="Qu T."/>
            <person name="Ni P."/>
            <person name="Miao G."/>
            <person name="Wang J."/>
            <person name="Wang Q."/>
            <person name="Steinberg C.E."/>
            <person name="Wang H."/>
            <person name="Li N."/>
            <person name="Qian L."/>
            <person name="Zhang G."/>
            <person name="Li Y."/>
            <person name="Yang H."/>
            <person name="Liu X."/>
            <person name="Wang J."/>
            <person name="Yin Y."/>
            <person name="Wang J."/>
        </authorList>
    </citation>
    <scope>NUCLEOTIDE SEQUENCE [LARGE SCALE GENOMIC DNA]</scope>
    <source>
        <strain evidence="1">05x7-T-G4-1.051#20</strain>
    </source>
</reference>
<dbReference type="HOGENOM" id="CLU_774456_0_0_1"/>
<protein>
    <submittedName>
        <fullName evidence="1">Uncharacterized protein</fullName>
    </submittedName>
</protein>